<keyword evidence="10" id="KW-1185">Reference proteome</keyword>
<protein>
    <submittedName>
        <fullName evidence="9">ABC transporter G family member 23</fullName>
    </submittedName>
</protein>
<dbReference type="InterPro" id="IPR003439">
    <property type="entry name" value="ABC_transporter-like_ATP-bd"/>
</dbReference>
<feature type="compositionally biased region" description="Polar residues" evidence="5">
    <location>
        <begin position="288"/>
        <end position="300"/>
    </location>
</feature>
<dbReference type="PANTHER" id="PTHR43038:SF3">
    <property type="entry name" value="ABC TRANSPORTER G FAMILY MEMBER 20 ISOFORM X1"/>
    <property type="match status" value="1"/>
</dbReference>
<evidence type="ECO:0000313" key="9">
    <source>
        <dbReference type="EMBL" id="OXA57784.1"/>
    </source>
</evidence>
<evidence type="ECO:0000256" key="2">
    <source>
        <dbReference type="ARBA" id="ARBA00022692"/>
    </source>
</evidence>
<organism evidence="9 10">
    <name type="scientific">Folsomia candida</name>
    <name type="common">Springtail</name>
    <dbReference type="NCBI Taxonomy" id="158441"/>
    <lineage>
        <taxon>Eukaryota</taxon>
        <taxon>Metazoa</taxon>
        <taxon>Ecdysozoa</taxon>
        <taxon>Arthropoda</taxon>
        <taxon>Hexapoda</taxon>
        <taxon>Collembola</taxon>
        <taxon>Entomobryomorpha</taxon>
        <taxon>Isotomoidea</taxon>
        <taxon>Isotomidae</taxon>
        <taxon>Proisotominae</taxon>
        <taxon>Folsomia</taxon>
    </lineage>
</organism>
<evidence type="ECO:0000256" key="4">
    <source>
        <dbReference type="ARBA" id="ARBA00023136"/>
    </source>
</evidence>
<dbReference type="Proteomes" id="UP000198287">
    <property type="component" value="Unassembled WGS sequence"/>
</dbReference>
<dbReference type="SUPFAM" id="SSF52540">
    <property type="entry name" value="P-loop containing nucleoside triphosphate hydrolases"/>
    <property type="match status" value="1"/>
</dbReference>
<feature type="region of interest" description="Disordered" evidence="5">
    <location>
        <begin position="287"/>
        <end position="310"/>
    </location>
</feature>
<evidence type="ECO:0000259" key="8">
    <source>
        <dbReference type="PROSITE" id="PS51012"/>
    </source>
</evidence>
<proteinExistence type="predicted"/>
<dbReference type="EMBL" id="LNIX01000003">
    <property type="protein sequence ID" value="OXA57784.1"/>
    <property type="molecule type" value="Genomic_DNA"/>
</dbReference>
<dbReference type="Pfam" id="PF12698">
    <property type="entry name" value="ABC2_membrane_3"/>
    <property type="match status" value="1"/>
</dbReference>
<feature type="transmembrane region" description="Helical" evidence="6">
    <location>
        <begin position="716"/>
        <end position="738"/>
    </location>
</feature>
<dbReference type="InterPro" id="IPR047817">
    <property type="entry name" value="ABC2_TM_bact-type"/>
</dbReference>
<dbReference type="PROSITE" id="PS51012">
    <property type="entry name" value="ABC_TM2"/>
    <property type="match status" value="1"/>
</dbReference>
<dbReference type="GO" id="GO:0016887">
    <property type="term" value="F:ATP hydrolysis activity"/>
    <property type="evidence" value="ECO:0007669"/>
    <property type="project" value="InterPro"/>
</dbReference>
<evidence type="ECO:0000259" key="7">
    <source>
        <dbReference type="PROSITE" id="PS50893"/>
    </source>
</evidence>
<dbReference type="GO" id="GO:0140359">
    <property type="term" value="F:ABC-type transporter activity"/>
    <property type="evidence" value="ECO:0007669"/>
    <property type="project" value="InterPro"/>
</dbReference>
<evidence type="ECO:0000256" key="6">
    <source>
        <dbReference type="SAM" id="Phobius"/>
    </source>
</evidence>
<accession>A0A226ELA7</accession>
<dbReference type="InterPro" id="IPR017871">
    <property type="entry name" value="ABC_transporter-like_CS"/>
</dbReference>
<reference evidence="9 10" key="1">
    <citation type="submission" date="2015-12" db="EMBL/GenBank/DDBJ databases">
        <title>The genome of Folsomia candida.</title>
        <authorList>
            <person name="Faddeeva A."/>
            <person name="Derks M.F."/>
            <person name="Anvar Y."/>
            <person name="Smit S."/>
            <person name="Van Straalen N."/>
            <person name="Roelofs D."/>
        </authorList>
    </citation>
    <scope>NUCLEOTIDE SEQUENCE [LARGE SCALE GENOMIC DNA]</scope>
    <source>
        <strain evidence="9 10">VU population</strain>
        <tissue evidence="9">Whole body</tissue>
    </source>
</reference>
<dbReference type="PANTHER" id="PTHR43038">
    <property type="entry name" value="ATP-BINDING CASSETTE, SUB-FAMILY H, MEMBER 1"/>
    <property type="match status" value="1"/>
</dbReference>
<feature type="transmembrane region" description="Helical" evidence="6">
    <location>
        <begin position="588"/>
        <end position="617"/>
    </location>
</feature>
<keyword evidence="4 6" id="KW-0472">Membrane</keyword>
<gene>
    <name evidence="9" type="ORF">Fcan01_07516</name>
</gene>
<feature type="domain" description="ABC transmembrane type-2" evidence="8">
    <location>
        <begin position="509"/>
        <end position="738"/>
    </location>
</feature>
<dbReference type="GO" id="GO:0005524">
    <property type="term" value="F:ATP binding"/>
    <property type="evidence" value="ECO:0007669"/>
    <property type="project" value="InterPro"/>
</dbReference>
<feature type="domain" description="ABC transporter" evidence="7">
    <location>
        <begin position="51"/>
        <end position="309"/>
    </location>
</feature>
<dbReference type="InterPro" id="IPR013525">
    <property type="entry name" value="ABC2_TM"/>
</dbReference>
<evidence type="ECO:0000256" key="3">
    <source>
        <dbReference type="ARBA" id="ARBA00022989"/>
    </source>
</evidence>
<name>A0A226ELA7_FOLCA</name>
<dbReference type="OMA" id="WARTSAI"/>
<comment type="caution">
    <text evidence="9">The sequence shown here is derived from an EMBL/GenBank/DDBJ whole genome shotgun (WGS) entry which is preliminary data.</text>
</comment>
<dbReference type="PROSITE" id="PS00211">
    <property type="entry name" value="ABC_TRANSPORTER_1"/>
    <property type="match status" value="1"/>
</dbReference>
<feature type="transmembrane region" description="Helical" evidence="6">
    <location>
        <begin position="544"/>
        <end position="567"/>
    </location>
</feature>
<dbReference type="Gene3D" id="3.40.50.300">
    <property type="entry name" value="P-loop containing nucleotide triphosphate hydrolases"/>
    <property type="match status" value="1"/>
</dbReference>
<comment type="subcellular location">
    <subcellularLocation>
        <location evidence="1">Membrane</location>
        <topology evidence="1">Multi-pass membrane protein</topology>
    </subcellularLocation>
</comment>
<feature type="transmembrane region" description="Helical" evidence="6">
    <location>
        <begin position="654"/>
        <end position="672"/>
    </location>
</feature>
<sequence length="741" mass="82480">MSMKRYDNPGFDSSPEDLNMTQLKRNSITTVSPADMIVNDTKAAGHVNKAVAVKNAMKTYSGAAKPVLNNFSMTVEEGTIYSLLGSSGCGKTTILSCIVGLRKIDGGKIYVFGAMPGTKESGVPGRRVGYMPQDICLYPEFTIKEALQYFGIIYGLTSAEIEEKQDFLIKFLDLPQRDRTVGTLSGGQKRRVSFACALIHEPQLLILGGCGSIIERKHLELPLPISFYSAHHRHNYDTLHRGSKTITQNIVLKLCKNDSMVMQNTAQPDDVVAQAIDEVSFQSKRRLSVSQNQNGTSTNPHAKLQKSMSSLSVLSTRSTYYKRKQSVIENVRDDLWMSTYRLRALIMRNTVLLMRNVKFLLFILALPCLQMINTCLTIGNDPTDLRIGVVNMDADCTNYTLNLNCEGDEPSAAFLSCHYLDLLPNKTLSLINFESEDLALAEVQKGDLWGYIKFPANYSQAIFDRVLSGGDPSNETLEGSLISFEMDMTSKQIAETIRTEFFFTYQKYIMSLFELCNYDPKVGKIPLDFQEPVYGTVNTNFREFIAPSSILAILFFFPLISGAVSYISDKKNGTLDRTLVAGVQTVEILAAYFVTEGAVLLIQTALIFIIMTLVFSIQVHGPIFWAFVLAALIGFSGLSLGFMISTMCTEEVQAVLLALGTYFPNMLLAGMVWPLEGIPIFLQYVALLVPCNLACESMRSMTTRGWGLTHIRVWPGFASTLAWICVYWILTIVIHRTIAKK</sequence>
<keyword evidence="3 6" id="KW-1133">Transmembrane helix</keyword>
<evidence type="ECO:0000313" key="10">
    <source>
        <dbReference type="Proteomes" id="UP000198287"/>
    </source>
</evidence>
<evidence type="ECO:0000256" key="5">
    <source>
        <dbReference type="SAM" id="MobiDB-lite"/>
    </source>
</evidence>
<dbReference type="OrthoDB" id="10255969at2759"/>
<feature type="transmembrane region" description="Helical" evidence="6">
    <location>
        <begin position="623"/>
        <end position="642"/>
    </location>
</feature>
<dbReference type="Pfam" id="PF00005">
    <property type="entry name" value="ABC_tran"/>
    <property type="match status" value="1"/>
</dbReference>
<dbReference type="AlphaFoldDB" id="A0A226ELA7"/>
<keyword evidence="2 6" id="KW-0812">Transmembrane</keyword>
<dbReference type="InterPro" id="IPR027417">
    <property type="entry name" value="P-loop_NTPase"/>
</dbReference>
<dbReference type="GO" id="GO:0016020">
    <property type="term" value="C:membrane"/>
    <property type="evidence" value="ECO:0007669"/>
    <property type="project" value="UniProtKB-SubCell"/>
</dbReference>
<evidence type="ECO:0000256" key="1">
    <source>
        <dbReference type="ARBA" id="ARBA00004141"/>
    </source>
</evidence>
<dbReference type="PROSITE" id="PS50893">
    <property type="entry name" value="ABC_TRANSPORTER_2"/>
    <property type="match status" value="1"/>
</dbReference>